<feature type="domain" description="Mitochondrial apoptosis-inducing factor C-terminal" evidence="10">
    <location>
        <begin position="295"/>
        <end position="341"/>
    </location>
</feature>
<dbReference type="InterPro" id="IPR050446">
    <property type="entry name" value="FAD-oxidoreductase/Apoptosis"/>
</dbReference>
<evidence type="ECO:0000259" key="10">
    <source>
        <dbReference type="Pfam" id="PF14721"/>
    </source>
</evidence>
<keyword evidence="7" id="KW-0520">NAD</keyword>
<dbReference type="FunCoup" id="B4D4D7">
    <property type="interactions" value="285"/>
</dbReference>
<name>B4D4D7_9BACT</name>
<dbReference type="SMART" id="SM01353">
    <property type="entry name" value="AIF_C"/>
    <property type="match status" value="1"/>
</dbReference>
<dbReference type="GO" id="GO:0005737">
    <property type="term" value="C:cytoplasm"/>
    <property type="evidence" value="ECO:0007669"/>
    <property type="project" value="TreeGrafter"/>
</dbReference>
<dbReference type="InterPro" id="IPR016156">
    <property type="entry name" value="FAD/NAD-linked_Rdtase_dimer_sf"/>
</dbReference>
<dbReference type="Pfam" id="PF14721">
    <property type="entry name" value="AIF_C"/>
    <property type="match status" value="2"/>
</dbReference>
<dbReference type="PANTHER" id="PTHR43557:SF4">
    <property type="entry name" value="APOPTOSIS-INDUCING FACTOR 1, MITOCHONDRIAL"/>
    <property type="match status" value="1"/>
</dbReference>
<dbReference type="Proteomes" id="UP000005824">
    <property type="component" value="Unassembled WGS sequence"/>
</dbReference>
<comment type="cofactor">
    <cofactor evidence="1">
        <name>FAD</name>
        <dbReference type="ChEBI" id="CHEBI:57692"/>
    </cofactor>
</comment>
<keyword evidence="4" id="KW-0274">FAD</keyword>
<dbReference type="InParanoid" id="B4D4D7"/>
<evidence type="ECO:0000256" key="1">
    <source>
        <dbReference type="ARBA" id="ARBA00001974"/>
    </source>
</evidence>
<dbReference type="STRING" id="497964.CfE428DRAFT_3775"/>
<protein>
    <submittedName>
        <fullName evidence="11">FAD-dependent pyridine nucleotide-disulphide oxidoreductase</fullName>
    </submittedName>
</protein>
<dbReference type="GO" id="GO:0012501">
    <property type="term" value="P:programmed cell death"/>
    <property type="evidence" value="ECO:0007669"/>
    <property type="project" value="TreeGrafter"/>
</dbReference>
<dbReference type="InterPro" id="IPR023753">
    <property type="entry name" value="FAD/NAD-binding_dom"/>
</dbReference>
<evidence type="ECO:0000256" key="3">
    <source>
        <dbReference type="ARBA" id="ARBA00022703"/>
    </source>
</evidence>
<accession>B4D4D7</accession>
<dbReference type="GO" id="GO:0071949">
    <property type="term" value="F:FAD binding"/>
    <property type="evidence" value="ECO:0007669"/>
    <property type="project" value="TreeGrafter"/>
</dbReference>
<keyword evidence="12" id="KW-1185">Reference proteome</keyword>
<feature type="domain" description="Mitochondrial apoptosis-inducing factor C-terminal" evidence="10">
    <location>
        <begin position="342"/>
        <end position="374"/>
    </location>
</feature>
<gene>
    <name evidence="11" type="ORF">CfE428DRAFT_3775</name>
</gene>
<dbReference type="SUPFAM" id="SSF51905">
    <property type="entry name" value="FAD/NAD(P)-binding domain"/>
    <property type="match status" value="1"/>
</dbReference>
<evidence type="ECO:0000313" key="12">
    <source>
        <dbReference type="Proteomes" id="UP000005824"/>
    </source>
</evidence>
<dbReference type="PRINTS" id="PR00469">
    <property type="entry name" value="PNDRDTASEII"/>
</dbReference>
<dbReference type="InterPro" id="IPR036188">
    <property type="entry name" value="FAD/NAD-bd_sf"/>
</dbReference>
<comment type="caution">
    <text evidence="11">The sequence shown here is derived from an EMBL/GenBank/DDBJ whole genome shotgun (WGS) entry which is preliminary data.</text>
</comment>
<dbReference type="Gene3D" id="3.50.50.60">
    <property type="entry name" value="FAD/NAD(P)-binding domain"/>
    <property type="match status" value="2"/>
</dbReference>
<keyword evidence="5" id="KW-0809">Transit peptide</keyword>
<dbReference type="PRINTS" id="PR00368">
    <property type="entry name" value="FADPNR"/>
</dbReference>
<dbReference type="RefSeq" id="WP_006981100.1">
    <property type="nucleotide sequence ID" value="NZ_ABVL01000011.1"/>
</dbReference>
<dbReference type="eggNOG" id="COG0446">
    <property type="taxonomic scope" value="Bacteria"/>
</dbReference>
<sequence precursor="true">MTSYDYLIVGGGMTAAAAADGIREVDGSGSIGMFSMEADTPYNRPPLTKALWKGKSMDTIWRKTKNVDLHLESEITKLVPSEKRVSDSGGNGYTYGKLVLATGGKVRRLPFDDEHIIYFRTVADYRRLRVLTETGKRFAVIGGSFIGSEIAAALAMNGKQVVMIFPGKTIGAHIFPEALAQFISQYYEQKGVTLLAGEKVIASEMRDHQHCLKTAGGQEVLVDGVVAGIGIEPNVALAESAGIATDNGIVVDPFLRTPFPDIYAAGDVASFYNPALGKHLRVEHEDNANSMGRLAGRNMAGKNERYDHLPSFYSDLFDLGYEAVGELNSQLETFADWVRPNEEGVIYYLDQGRVRGVLLWNVWDQVPAARDLIAQPGPFTASTLKGRLRAKPKES</sequence>
<feature type="domain" description="FAD/NAD(P)-binding" evidence="9">
    <location>
        <begin position="4"/>
        <end position="289"/>
    </location>
</feature>
<evidence type="ECO:0000256" key="8">
    <source>
        <dbReference type="ARBA" id="ARBA00047786"/>
    </source>
</evidence>
<dbReference type="AlphaFoldDB" id="B4D4D7"/>
<dbReference type="PANTHER" id="PTHR43557">
    <property type="entry name" value="APOPTOSIS-INDUCING FACTOR 1"/>
    <property type="match status" value="1"/>
</dbReference>
<dbReference type="Gene3D" id="3.30.390.30">
    <property type="match status" value="1"/>
</dbReference>
<proteinExistence type="predicted"/>
<evidence type="ECO:0000256" key="2">
    <source>
        <dbReference type="ARBA" id="ARBA00022630"/>
    </source>
</evidence>
<dbReference type="GO" id="GO:0033108">
    <property type="term" value="P:mitochondrial respiratory chain complex assembly"/>
    <property type="evidence" value="ECO:0007669"/>
    <property type="project" value="TreeGrafter"/>
</dbReference>
<evidence type="ECO:0000256" key="6">
    <source>
        <dbReference type="ARBA" id="ARBA00023002"/>
    </source>
</evidence>
<evidence type="ECO:0000256" key="5">
    <source>
        <dbReference type="ARBA" id="ARBA00022946"/>
    </source>
</evidence>
<organism evidence="11 12">
    <name type="scientific">Chthoniobacter flavus Ellin428</name>
    <dbReference type="NCBI Taxonomy" id="497964"/>
    <lineage>
        <taxon>Bacteria</taxon>
        <taxon>Pseudomonadati</taxon>
        <taxon>Verrucomicrobiota</taxon>
        <taxon>Spartobacteria</taxon>
        <taxon>Chthoniobacterales</taxon>
        <taxon>Chthoniobacteraceae</taxon>
        <taxon>Chthoniobacter</taxon>
    </lineage>
</organism>
<keyword evidence="6" id="KW-0560">Oxidoreductase</keyword>
<dbReference type="EMBL" id="ABVL01000011">
    <property type="protein sequence ID" value="EDY18738.1"/>
    <property type="molecule type" value="Genomic_DNA"/>
</dbReference>
<evidence type="ECO:0000259" key="9">
    <source>
        <dbReference type="Pfam" id="PF07992"/>
    </source>
</evidence>
<reference evidence="11 12" key="1">
    <citation type="journal article" date="2011" name="J. Bacteriol.">
        <title>Genome sequence of Chthoniobacter flavus Ellin428, an aerobic heterotrophic soil bacterium.</title>
        <authorList>
            <person name="Kant R."/>
            <person name="van Passel M.W."/>
            <person name="Palva A."/>
            <person name="Lucas S."/>
            <person name="Lapidus A."/>
            <person name="Glavina Del Rio T."/>
            <person name="Dalin E."/>
            <person name="Tice H."/>
            <person name="Bruce D."/>
            <person name="Goodwin L."/>
            <person name="Pitluck S."/>
            <person name="Larimer F.W."/>
            <person name="Land M.L."/>
            <person name="Hauser L."/>
            <person name="Sangwan P."/>
            <person name="de Vos W.M."/>
            <person name="Janssen P.H."/>
            <person name="Smidt H."/>
        </authorList>
    </citation>
    <scope>NUCLEOTIDE SEQUENCE [LARGE SCALE GENOMIC DNA]</scope>
    <source>
        <strain evidence="11 12">Ellin428</strain>
    </source>
</reference>
<evidence type="ECO:0000256" key="7">
    <source>
        <dbReference type="ARBA" id="ARBA00023027"/>
    </source>
</evidence>
<dbReference type="GO" id="GO:0046983">
    <property type="term" value="F:protein dimerization activity"/>
    <property type="evidence" value="ECO:0007669"/>
    <property type="project" value="InterPro"/>
</dbReference>
<keyword evidence="3" id="KW-0053">Apoptosis</keyword>
<evidence type="ECO:0000256" key="4">
    <source>
        <dbReference type="ARBA" id="ARBA00022827"/>
    </source>
</evidence>
<evidence type="ECO:0000313" key="11">
    <source>
        <dbReference type="EMBL" id="EDY18738.1"/>
    </source>
</evidence>
<keyword evidence="2" id="KW-0285">Flavoprotein</keyword>
<dbReference type="GO" id="GO:0016174">
    <property type="term" value="F:NAD(P)H oxidase H2O2-forming activity"/>
    <property type="evidence" value="ECO:0007669"/>
    <property type="project" value="TreeGrafter"/>
</dbReference>
<dbReference type="Pfam" id="PF07992">
    <property type="entry name" value="Pyr_redox_2"/>
    <property type="match status" value="1"/>
</dbReference>
<dbReference type="InterPro" id="IPR029324">
    <property type="entry name" value="AIF_C"/>
</dbReference>
<dbReference type="SUPFAM" id="SSF55424">
    <property type="entry name" value="FAD/NAD-linked reductases, dimerisation (C-terminal) domain"/>
    <property type="match status" value="1"/>
</dbReference>
<comment type="catalytic activity">
    <reaction evidence="8">
        <text>A + NADH + H(+) = AH2 + NAD(+)</text>
        <dbReference type="Rhea" id="RHEA:11356"/>
        <dbReference type="ChEBI" id="CHEBI:13193"/>
        <dbReference type="ChEBI" id="CHEBI:15378"/>
        <dbReference type="ChEBI" id="CHEBI:17499"/>
        <dbReference type="ChEBI" id="CHEBI:57540"/>
        <dbReference type="ChEBI" id="CHEBI:57945"/>
    </reaction>
</comment>